<reference evidence="1" key="1">
    <citation type="submission" date="2018-02" db="EMBL/GenBank/DDBJ databases">
        <title>Rhizophora mucronata_Transcriptome.</title>
        <authorList>
            <person name="Meera S.P."/>
            <person name="Sreeshan A."/>
            <person name="Augustine A."/>
        </authorList>
    </citation>
    <scope>NUCLEOTIDE SEQUENCE</scope>
    <source>
        <tissue evidence="1">Leaf</tissue>
    </source>
</reference>
<organism evidence="1">
    <name type="scientific">Rhizophora mucronata</name>
    <name type="common">Asiatic mangrove</name>
    <dbReference type="NCBI Taxonomy" id="61149"/>
    <lineage>
        <taxon>Eukaryota</taxon>
        <taxon>Viridiplantae</taxon>
        <taxon>Streptophyta</taxon>
        <taxon>Embryophyta</taxon>
        <taxon>Tracheophyta</taxon>
        <taxon>Spermatophyta</taxon>
        <taxon>Magnoliopsida</taxon>
        <taxon>eudicotyledons</taxon>
        <taxon>Gunneridae</taxon>
        <taxon>Pentapetalae</taxon>
        <taxon>rosids</taxon>
        <taxon>fabids</taxon>
        <taxon>Malpighiales</taxon>
        <taxon>Rhizophoraceae</taxon>
        <taxon>Rhizophora</taxon>
    </lineage>
</organism>
<proteinExistence type="predicted"/>
<accession>A0A2P2PFL8</accession>
<protein>
    <submittedName>
        <fullName evidence="1">Uncharacterized protein</fullName>
    </submittedName>
</protein>
<dbReference type="EMBL" id="GGEC01072975">
    <property type="protein sequence ID" value="MBX53459.1"/>
    <property type="molecule type" value="Transcribed_RNA"/>
</dbReference>
<evidence type="ECO:0000313" key="1">
    <source>
        <dbReference type="EMBL" id="MBX53459.1"/>
    </source>
</evidence>
<name>A0A2P2PFL8_RHIMU</name>
<dbReference type="AlphaFoldDB" id="A0A2P2PFL8"/>
<sequence length="66" mass="7794">MVGTPYPKPWLTHFVDLWMSKVYHITEHSTTFVSSLPTFRGLCFAEAYRILQESEKSSYFWSKQAM</sequence>